<evidence type="ECO:0008006" key="4">
    <source>
        <dbReference type="Google" id="ProtNLM"/>
    </source>
</evidence>
<keyword evidence="3" id="KW-1185">Reference proteome</keyword>
<feature type="chain" id="PRO_5007588162" description="S-protein homolog" evidence="1">
    <location>
        <begin position="26"/>
        <end position="145"/>
    </location>
</feature>
<feature type="signal peptide" evidence="1">
    <location>
        <begin position="1"/>
        <end position="25"/>
    </location>
</feature>
<gene>
    <name evidence="2" type="ORF">KK1_031297</name>
</gene>
<accession>A0A151RX71</accession>
<organism evidence="2 3">
    <name type="scientific">Cajanus cajan</name>
    <name type="common">Pigeon pea</name>
    <name type="synonym">Cajanus indicus</name>
    <dbReference type="NCBI Taxonomy" id="3821"/>
    <lineage>
        <taxon>Eukaryota</taxon>
        <taxon>Viridiplantae</taxon>
        <taxon>Streptophyta</taxon>
        <taxon>Embryophyta</taxon>
        <taxon>Tracheophyta</taxon>
        <taxon>Spermatophyta</taxon>
        <taxon>Magnoliopsida</taxon>
        <taxon>eudicotyledons</taxon>
        <taxon>Gunneridae</taxon>
        <taxon>Pentapetalae</taxon>
        <taxon>rosids</taxon>
        <taxon>fabids</taxon>
        <taxon>Fabales</taxon>
        <taxon>Fabaceae</taxon>
        <taxon>Papilionoideae</taxon>
        <taxon>50 kb inversion clade</taxon>
        <taxon>NPAAA clade</taxon>
        <taxon>indigoferoid/millettioid clade</taxon>
        <taxon>Phaseoleae</taxon>
        <taxon>Cajanus</taxon>
    </lineage>
</organism>
<dbReference type="PANTHER" id="PTHR35630">
    <property type="entry name" value="LEGUMINOSIN GROUP486 SECRETED PEPTIDE"/>
    <property type="match status" value="1"/>
</dbReference>
<dbReference type="OMA" id="NHQRIYW"/>
<dbReference type="PANTHER" id="PTHR35630:SF2">
    <property type="entry name" value="LEGUMINOSIN GROUP486 SECRETED PEPTIDE"/>
    <property type="match status" value="1"/>
</dbReference>
<dbReference type="EMBL" id="KQ483538">
    <property type="protein sequence ID" value="KYP47067.1"/>
    <property type="molecule type" value="Genomic_DNA"/>
</dbReference>
<evidence type="ECO:0000256" key="1">
    <source>
        <dbReference type="SAM" id="SignalP"/>
    </source>
</evidence>
<evidence type="ECO:0000313" key="3">
    <source>
        <dbReference type="Proteomes" id="UP000075243"/>
    </source>
</evidence>
<evidence type="ECO:0000313" key="2">
    <source>
        <dbReference type="EMBL" id="KYP47067.1"/>
    </source>
</evidence>
<keyword evidence="1" id="KW-0732">Signal</keyword>
<proteinExistence type="predicted"/>
<protein>
    <recommendedName>
        <fullName evidence="4">S-protein homolog</fullName>
    </recommendedName>
</protein>
<reference evidence="2" key="1">
    <citation type="journal article" date="2012" name="Nat. Biotechnol.">
        <title>Draft genome sequence of pigeonpea (Cajanus cajan), an orphan legume crop of resource-poor farmers.</title>
        <authorList>
            <person name="Varshney R.K."/>
            <person name="Chen W."/>
            <person name="Li Y."/>
            <person name="Bharti A.K."/>
            <person name="Saxena R.K."/>
            <person name="Schlueter J.A."/>
            <person name="Donoghue M.T."/>
            <person name="Azam S."/>
            <person name="Fan G."/>
            <person name="Whaley A.M."/>
            <person name="Farmer A.D."/>
            <person name="Sheridan J."/>
            <person name="Iwata A."/>
            <person name="Tuteja R."/>
            <person name="Penmetsa R.V."/>
            <person name="Wu W."/>
            <person name="Upadhyaya H.D."/>
            <person name="Yang S.P."/>
            <person name="Shah T."/>
            <person name="Saxena K.B."/>
            <person name="Michael T."/>
            <person name="McCombie W.R."/>
            <person name="Yang B."/>
            <person name="Zhang G."/>
            <person name="Yang H."/>
            <person name="Wang J."/>
            <person name="Spillane C."/>
            <person name="Cook D.R."/>
            <person name="May G.D."/>
            <person name="Xu X."/>
            <person name="Jackson S.A."/>
        </authorList>
    </citation>
    <scope>NUCLEOTIDE SEQUENCE [LARGE SCALE GENOMIC DNA]</scope>
</reference>
<dbReference type="AlphaFoldDB" id="A0A151RX71"/>
<dbReference type="Proteomes" id="UP000075243">
    <property type="component" value="Unassembled WGS sequence"/>
</dbReference>
<dbReference type="Gramene" id="C.cajan_29172.t">
    <property type="protein sequence ID" value="C.cajan_29172.t.cds1"/>
    <property type="gene ID" value="C.cajan_29172"/>
</dbReference>
<name>A0A151RX71_CAJCA</name>
<sequence length="145" mass="16659">MSSSMCVSLLFIVIVCLNNSAYVTSIPYEADSNNHTDINILFISMVNNLPPNSERLSFVGTGQSTEYELLPGKPYTEITNFDLKTCLMIWQPLCASFNRYDPSREGNHQRIYWSIRKDGIYHSWDNVNWDKRTGWVSCKDASVFN</sequence>